<dbReference type="PROSITE" id="PS51910">
    <property type="entry name" value="GH18_2"/>
    <property type="match status" value="1"/>
</dbReference>
<reference evidence="8 9" key="1">
    <citation type="journal article" date="2018" name="Mol. Biol. Evol.">
        <title>Broad Genomic Sampling Reveals a Smut Pathogenic Ancestry of the Fungal Clade Ustilaginomycotina.</title>
        <authorList>
            <person name="Kijpornyongpan T."/>
            <person name="Mondo S.J."/>
            <person name="Barry K."/>
            <person name="Sandor L."/>
            <person name="Lee J."/>
            <person name="Lipzen A."/>
            <person name="Pangilinan J."/>
            <person name="LaButti K."/>
            <person name="Hainaut M."/>
            <person name="Henrissat B."/>
            <person name="Grigoriev I.V."/>
            <person name="Spatafora J.W."/>
            <person name="Aime M.C."/>
        </authorList>
    </citation>
    <scope>NUCLEOTIDE SEQUENCE [LARGE SCALE GENOMIC DNA]</scope>
    <source>
        <strain evidence="8 9">MCA 4718</strain>
    </source>
</reference>
<evidence type="ECO:0000256" key="5">
    <source>
        <dbReference type="ARBA" id="ARBA00023295"/>
    </source>
</evidence>
<evidence type="ECO:0000256" key="3">
    <source>
        <dbReference type="ARBA" id="ARBA00023024"/>
    </source>
</evidence>
<keyword evidence="4" id="KW-0119">Carbohydrate metabolism</keyword>
<keyword evidence="3" id="KW-0146">Chitin degradation</keyword>
<evidence type="ECO:0000256" key="4">
    <source>
        <dbReference type="ARBA" id="ARBA00023277"/>
    </source>
</evidence>
<dbReference type="Proteomes" id="UP000245942">
    <property type="component" value="Unassembled WGS sequence"/>
</dbReference>
<gene>
    <name evidence="8" type="ORF">BCV69DRAFT_284245</name>
</gene>
<dbReference type="InterPro" id="IPR001579">
    <property type="entry name" value="Glyco_hydro_18_chit_AS"/>
</dbReference>
<organism evidence="8 9">
    <name type="scientific">Pseudomicrostroma glucosiphilum</name>
    <dbReference type="NCBI Taxonomy" id="1684307"/>
    <lineage>
        <taxon>Eukaryota</taxon>
        <taxon>Fungi</taxon>
        <taxon>Dikarya</taxon>
        <taxon>Basidiomycota</taxon>
        <taxon>Ustilaginomycotina</taxon>
        <taxon>Exobasidiomycetes</taxon>
        <taxon>Microstromatales</taxon>
        <taxon>Microstromatales incertae sedis</taxon>
        <taxon>Pseudomicrostroma</taxon>
    </lineage>
</organism>
<evidence type="ECO:0000313" key="9">
    <source>
        <dbReference type="Proteomes" id="UP000245942"/>
    </source>
</evidence>
<sequence>MARYVPVMNTENVLDEIFLQSYFGQGAITGVANNAAAKCPPYDPSKFTRKPLSAQNWWDRQKRLDSKATKKLGDSPLQPRVPKAPRWVNYACCGDKDGEAPLPTAKELGPINVLNLGFLTIRRPEGDLEKFFQLSVAKRRQYIHSMHLAGISVIMSTFGGDDTPPVMNHFDPVAIGKLHGEIAKESGFDGIDIDWEDIDAANLQSHAATGWMEAYVNAVRSEIPVGKYALTAAPVAPWFTTNTDTYCSGMYRTIDRKVGHLHDWYNIQFYNQGRGTYSTCADILTKSDVGEDYVHSSVFEIHEKGGVDLQKLVIGKPTEGRAASGHIPASLIAKCVVQAKHKGWKAGVMTWQWPDSDAQWWKTIRGKAFAAREKKE</sequence>
<dbReference type="Gene3D" id="3.20.20.80">
    <property type="entry name" value="Glycosidases"/>
    <property type="match status" value="1"/>
</dbReference>
<dbReference type="InterPro" id="IPR017853">
    <property type="entry name" value="GH"/>
</dbReference>
<dbReference type="AlphaFoldDB" id="A0A316U1L6"/>
<proteinExistence type="predicted"/>
<accession>A0A316U1L6</accession>
<dbReference type="OrthoDB" id="3012298at2759"/>
<name>A0A316U1L6_9BASI</name>
<dbReference type="GO" id="GO:0008843">
    <property type="term" value="F:endochitinase activity"/>
    <property type="evidence" value="ECO:0007669"/>
    <property type="project" value="UniProtKB-EC"/>
</dbReference>
<dbReference type="GeneID" id="37014710"/>
<keyword evidence="5" id="KW-0326">Glycosidase</keyword>
<evidence type="ECO:0000259" key="7">
    <source>
        <dbReference type="PROSITE" id="PS51910"/>
    </source>
</evidence>
<evidence type="ECO:0000256" key="2">
    <source>
        <dbReference type="ARBA" id="ARBA00022801"/>
    </source>
</evidence>
<dbReference type="EMBL" id="KZ819332">
    <property type="protein sequence ID" value="PWN19090.1"/>
    <property type="molecule type" value="Genomic_DNA"/>
</dbReference>
<keyword evidence="9" id="KW-1185">Reference proteome</keyword>
<dbReference type="RefSeq" id="XP_025346250.1">
    <property type="nucleotide sequence ID" value="XM_025492976.1"/>
</dbReference>
<dbReference type="STRING" id="1684307.A0A316U1L6"/>
<evidence type="ECO:0000256" key="6">
    <source>
        <dbReference type="ARBA" id="ARBA00023326"/>
    </source>
</evidence>
<evidence type="ECO:0000256" key="1">
    <source>
        <dbReference type="ARBA" id="ARBA00000822"/>
    </source>
</evidence>
<keyword evidence="2 8" id="KW-0378">Hydrolase</keyword>
<dbReference type="GO" id="GO:0000272">
    <property type="term" value="P:polysaccharide catabolic process"/>
    <property type="evidence" value="ECO:0007669"/>
    <property type="project" value="UniProtKB-KW"/>
</dbReference>
<dbReference type="GO" id="GO:0006032">
    <property type="term" value="P:chitin catabolic process"/>
    <property type="evidence" value="ECO:0007669"/>
    <property type="project" value="UniProtKB-KW"/>
</dbReference>
<dbReference type="PROSITE" id="PS01095">
    <property type="entry name" value="GH18_1"/>
    <property type="match status" value="1"/>
</dbReference>
<protein>
    <submittedName>
        <fullName evidence="8">Glycoside hydrolase</fullName>
    </submittedName>
</protein>
<dbReference type="SUPFAM" id="SSF51445">
    <property type="entry name" value="(Trans)glycosidases"/>
    <property type="match status" value="1"/>
</dbReference>
<evidence type="ECO:0000313" key="8">
    <source>
        <dbReference type="EMBL" id="PWN19090.1"/>
    </source>
</evidence>
<keyword evidence="6" id="KW-0624">Polysaccharide degradation</keyword>
<dbReference type="InterPro" id="IPR001223">
    <property type="entry name" value="Glyco_hydro18_cat"/>
</dbReference>
<feature type="domain" description="GH18" evidence="7">
    <location>
        <begin position="81"/>
        <end position="371"/>
    </location>
</feature>
<comment type="catalytic activity">
    <reaction evidence="1">
        <text>Random endo-hydrolysis of N-acetyl-beta-D-glucosaminide (1-&gt;4)-beta-linkages in chitin and chitodextrins.</text>
        <dbReference type="EC" id="3.2.1.14"/>
    </reaction>
</comment>